<organism evidence="1 2">
    <name type="scientific">Prunus dulcis</name>
    <name type="common">Almond</name>
    <name type="synonym">Amygdalus dulcis</name>
    <dbReference type="NCBI Taxonomy" id="3755"/>
    <lineage>
        <taxon>Eukaryota</taxon>
        <taxon>Viridiplantae</taxon>
        <taxon>Streptophyta</taxon>
        <taxon>Embryophyta</taxon>
        <taxon>Tracheophyta</taxon>
        <taxon>Spermatophyta</taxon>
        <taxon>Magnoliopsida</taxon>
        <taxon>eudicotyledons</taxon>
        <taxon>Gunneridae</taxon>
        <taxon>Pentapetalae</taxon>
        <taxon>rosids</taxon>
        <taxon>fabids</taxon>
        <taxon>Rosales</taxon>
        <taxon>Rosaceae</taxon>
        <taxon>Amygdaloideae</taxon>
        <taxon>Amygdaleae</taxon>
        <taxon>Prunus</taxon>
    </lineage>
</organism>
<accession>A0AAD4YRT6</accession>
<evidence type="ECO:0000313" key="1">
    <source>
        <dbReference type="EMBL" id="KAI5318353.1"/>
    </source>
</evidence>
<sequence>MDTLDQLRNRRSMSPEEHLRGIWVCKVSSKSSAKKKKCHGHLGSVEKLKAHGFGRTAQGRMGSEGQLRGIEVRKVSSSAKKKYHGHLGSVEKLKTHGSGRTAQGYWGPQRYFKCKRQKQKKK</sequence>
<dbReference type="Proteomes" id="UP001054821">
    <property type="component" value="Chromosome 7"/>
</dbReference>
<proteinExistence type="predicted"/>
<dbReference type="EMBL" id="JAJFAZ020000007">
    <property type="protein sequence ID" value="KAI5318353.1"/>
    <property type="molecule type" value="Genomic_DNA"/>
</dbReference>
<name>A0AAD4YRT6_PRUDU</name>
<evidence type="ECO:0000313" key="2">
    <source>
        <dbReference type="Proteomes" id="UP001054821"/>
    </source>
</evidence>
<reference evidence="1 2" key="1">
    <citation type="journal article" date="2022" name="G3 (Bethesda)">
        <title>Whole-genome sequence and methylome profiling of the almond [Prunus dulcis (Mill.) D.A. Webb] cultivar 'Nonpareil'.</title>
        <authorList>
            <person name="D'Amico-Willman K.M."/>
            <person name="Ouma W.Z."/>
            <person name="Meulia T."/>
            <person name="Sideli G.M."/>
            <person name="Gradziel T.M."/>
            <person name="Fresnedo-Ramirez J."/>
        </authorList>
    </citation>
    <scope>NUCLEOTIDE SEQUENCE [LARGE SCALE GENOMIC DNA]</scope>
    <source>
        <strain evidence="1">Clone GOH B32 T37-40</strain>
    </source>
</reference>
<protein>
    <submittedName>
        <fullName evidence="1">Uncharacterized protein</fullName>
    </submittedName>
</protein>
<keyword evidence="2" id="KW-1185">Reference proteome</keyword>
<comment type="caution">
    <text evidence="1">The sequence shown here is derived from an EMBL/GenBank/DDBJ whole genome shotgun (WGS) entry which is preliminary data.</text>
</comment>
<dbReference type="AlphaFoldDB" id="A0AAD4YRT6"/>
<gene>
    <name evidence="1" type="ORF">L3X38_038061</name>
</gene>